<protein>
    <recommendedName>
        <fullName evidence="3">YbjN domain-containing protein</fullName>
    </recommendedName>
</protein>
<dbReference type="Proteomes" id="UP000678317">
    <property type="component" value="Unassembled WGS sequence"/>
</dbReference>
<dbReference type="EMBL" id="JAGFBM010000001">
    <property type="protein sequence ID" value="MBO3083115.1"/>
    <property type="molecule type" value="Genomic_DNA"/>
</dbReference>
<evidence type="ECO:0000313" key="1">
    <source>
        <dbReference type="EMBL" id="MBO3083115.1"/>
    </source>
</evidence>
<dbReference type="RefSeq" id="WP_208212853.1">
    <property type="nucleotide sequence ID" value="NZ_JAGFBM010000001.1"/>
</dbReference>
<proteinExistence type="predicted"/>
<organism evidence="1 2">
    <name type="scientific">Cellulomonas fengjieae</name>
    <dbReference type="NCBI Taxonomy" id="2819978"/>
    <lineage>
        <taxon>Bacteria</taxon>
        <taxon>Bacillati</taxon>
        <taxon>Actinomycetota</taxon>
        <taxon>Actinomycetes</taxon>
        <taxon>Micrococcales</taxon>
        <taxon>Cellulomonadaceae</taxon>
        <taxon>Cellulomonas</taxon>
    </lineage>
</organism>
<reference evidence="1 2" key="1">
    <citation type="submission" date="2021-03" db="EMBL/GenBank/DDBJ databases">
        <title>novel species in genus Cellulomonas.</title>
        <authorList>
            <person name="Zhang G."/>
        </authorList>
    </citation>
    <scope>NUCLEOTIDE SEQUENCE [LARGE SCALE GENOMIC DNA]</scope>
    <source>
        <strain evidence="2">zg-ZUI188</strain>
    </source>
</reference>
<accession>A0ABS3SBJ0</accession>
<evidence type="ECO:0000313" key="2">
    <source>
        <dbReference type="Proteomes" id="UP000678317"/>
    </source>
</evidence>
<gene>
    <name evidence="1" type="ORF">J4035_00550</name>
</gene>
<keyword evidence="2" id="KW-1185">Reference proteome</keyword>
<name>A0ABS3SBJ0_9CELL</name>
<sequence>MNRVTAQSYVRVDGQFQPIREADRHDGGCDYVPGAISLVVDGVELLGPELWDDVNWLWPFVVQALDECRQSGSGKRYFPDQPVAFTATTQWEGNVLLTVTTSDRSIHRSAVAPSDELYDVVARSGIEFFQELRRLCGPDPASEVEEAALRRWLGDDTHR</sequence>
<comment type="caution">
    <text evidence="1">The sequence shown here is derived from an EMBL/GenBank/DDBJ whole genome shotgun (WGS) entry which is preliminary data.</text>
</comment>
<evidence type="ECO:0008006" key="3">
    <source>
        <dbReference type="Google" id="ProtNLM"/>
    </source>
</evidence>